<dbReference type="FunFam" id="3.40.50.10140:FF:000007">
    <property type="entry name" value="Disease resistance protein (TIR-NBS-LRR class)"/>
    <property type="match status" value="1"/>
</dbReference>
<keyword evidence="5" id="KW-0812">Transmembrane</keyword>
<evidence type="ECO:0000256" key="4">
    <source>
        <dbReference type="ARBA" id="ARBA00023027"/>
    </source>
</evidence>
<dbReference type="SMART" id="SM00382">
    <property type="entry name" value="AAA"/>
    <property type="match status" value="1"/>
</dbReference>
<keyword evidence="2" id="KW-0677">Repeat</keyword>
<keyword evidence="1" id="KW-0433">Leucine-rich repeat</keyword>
<reference evidence="7 8" key="1">
    <citation type="journal article" date="2019" name="Nat. Plants">
        <title>Stout camphor tree genome fills gaps in understanding of flowering plant genome evolution.</title>
        <authorList>
            <person name="Chaw S.M."/>
            <person name="Liu Y.C."/>
            <person name="Wu Y.W."/>
            <person name="Wang H.Y."/>
            <person name="Lin C.I."/>
            <person name="Wu C.S."/>
            <person name="Ke H.M."/>
            <person name="Chang L.Y."/>
            <person name="Hsu C.Y."/>
            <person name="Yang H.T."/>
            <person name="Sudianto E."/>
            <person name="Hsu M.H."/>
            <person name="Wu K.P."/>
            <person name="Wang L.N."/>
            <person name="Leebens-Mack J.H."/>
            <person name="Tsai I.J."/>
        </authorList>
    </citation>
    <scope>NUCLEOTIDE SEQUENCE [LARGE SCALE GENOMIC DNA]</scope>
    <source>
        <strain evidence="8">cv. Chaw 1501</strain>
        <tissue evidence="7">Young leaves</tissue>
    </source>
</reference>
<evidence type="ECO:0000256" key="1">
    <source>
        <dbReference type="ARBA" id="ARBA00022614"/>
    </source>
</evidence>
<dbReference type="SUPFAM" id="SSF52200">
    <property type="entry name" value="Toll/Interleukin receptor TIR domain"/>
    <property type="match status" value="1"/>
</dbReference>
<dbReference type="Gene3D" id="3.40.50.300">
    <property type="entry name" value="P-loop containing nucleotide triphosphate hydrolases"/>
    <property type="match status" value="1"/>
</dbReference>
<dbReference type="InterPro" id="IPR032675">
    <property type="entry name" value="LRR_dom_sf"/>
</dbReference>
<dbReference type="Pfam" id="PF23598">
    <property type="entry name" value="LRR_14"/>
    <property type="match status" value="2"/>
</dbReference>
<feature type="domain" description="TIR" evidence="6">
    <location>
        <begin position="15"/>
        <end position="176"/>
    </location>
</feature>
<dbReference type="OrthoDB" id="2018313at2759"/>
<dbReference type="InterPro" id="IPR042197">
    <property type="entry name" value="Apaf_helical"/>
</dbReference>
<dbReference type="PRINTS" id="PR00364">
    <property type="entry name" value="DISEASERSIST"/>
</dbReference>
<dbReference type="InterPro" id="IPR044974">
    <property type="entry name" value="Disease_R_plants"/>
</dbReference>
<dbReference type="SUPFAM" id="SSF52058">
    <property type="entry name" value="L domain-like"/>
    <property type="match status" value="3"/>
</dbReference>
<keyword evidence="5" id="KW-1133">Transmembrane helix</keyword>
<evidence type="ECO:0000313" key="7">
    <source>
        <dbReference type="EMBL" id="RWR73383.1"/>
    </source>
</evidence>
<keyword evidence="3" id="KW-0611">Plant defense</keyword>
<dbReference type="InterPro" id="IPR001611">
    <property type="entry name" value="Leu-rich_rpt"/>
</dbReference>
<dbReference type="Pfam" id="PF23282">
    <property type="entry name" value="WHD_ROQ1"/>
    <property type="match status" value="1"/>
</dbReference>
<keyword evidence="5" id="KW-0472">Membrane</keyword>
<dbReference type="STRING" id="337451.A0A3S4N6K6"/>
<sequence>MSNTMSATSIAALRLRWDVFLSFRGEDTRRTITSSLYKSLDNQGVRVFLDDAGLGKGDDIAPGLLEAIEDSAASIILISPNYASSHWCLEEMARLCELGRLILPVFYEVDPSHVRRQRGPFEEDFKKHLLRFEEEKVEKWRKAMEKVGGKSGWVFDNSSSDEQLVESLVKEVLRELSNTPMVVATYGIGLDSRVEKLMKVLDVKSSGIQILGLHGMGGIGKTTLAKALYNKLIGHFEYRSFISDVREFSAQHKDSGLESLQNQIISDLTRGRFPTISGVRAGISAIKGIVYEKRVLVVLDDVDDARQLEALAGKREWFYEGSRIIITTRDREILQKNYVNQTYEVRKLDPPQALRLFCCHALRREKPPDNFLDLSQKMVSLTGGLPLALELIGSFLSDKRTTKEWEDSLQKMKHIRPSHLQDLLKFSYDGLDEQVQCIFLDIACLFVKMGMSREDVVDIMKGCGFEAEIAISVLTRKSLIKITVDNTIWMHDQLRDMGRQIVQEKNLLDHGMRSRLWDREEIMTVLENNKGTRNIEGVVLDFEKRMEPSGVTISWNNFQRRPNFASAVTYLKEIYKKYLQDGEEYENQVVLHSKPFELMVNLRLLQINQVKLKGSFKYFPAELKWLQWRGCPLRTLPFDFHPRKLAVLDLSESKIERVWGWNSRKVAENLMVLNLKGCYNLDAIPDLSAHQNLEKLILERCSKITRLHKSIGSLSTLLFLNLSDCINLVEFPSEVSGLKNLETLILSGCSELKELPKNMGHMRSLKELLLNGTSISSLPESIFHLTNLEKLNLNGCQLLKKLPKCIGMLVSLKELMLDNSVLEELPHSIGSLVNLEQLSLMRCVSLAEVPDSIGNLKSLTKFFIDRSAIRELPVSIGSLSYLKTLSASNCEFLGRLPDSIKGLASTVELQLGGKSITALPENIGSLKTLQKLEMRNCASLRSLPATIGGIFNLTTLTIRNAGIIELPESIGMLENLVMLCLNECKQLYKLPPSMGNLKSLHRLLMEETAVKEIPESFGMLSRLIVLRMKKRPLVRNSRPTEDTLQEKPQSVLLPTSFSNLSLLEELDARACRISGRIPDEFEKLSSLELLNLGNNDFCSLPRSLRSLSLLKKLYLPYCEKLESIPPLPSSLQELNLADCFALEHISDLSNLENLHELNMTNCEKVLDIPGLECLKSLRRLYLSGCNACTSAVKRRLSKVCLKNIRNLSMPGTKIPDWFSEGIIRFDEHKILAIMGVIIGVVVSLDHQIPDDSRNGLPSIVDIQAKILKLGEPIFTTTLHLMGVPRTNEDQVHLCRYPHFHPLVSLLKDGYKIEVTTRNPPYVKGVNLKVSGVHLVFENDDDYDGDEELLNESQKSVSERLAKFFTSIHEEDDHISNTGYEVERNVQDAAVEERITSRDRRCFLSTFVRYFMILLLLSFPLLLSWLWSQF</sequence>
<evidence type="ECO:0000259" key="6">
    <source>
        <dbReference type="PROSITE" id="PS50104"/>
    </source>
</evidence>
<dbReference type="InterPro" id="IPR058192">
    <property type="entry name" value="WHD_ROQ1-like"/>
</dbReference>
<dbReference type="SMART" id="SM00255">
    <property type="entry name" value="TIR"/>
    <property type="match status" value="1"/>
</dbReference>
<dbReference type="Proteomes" id="UP000283530">
    <property type="component" value="Unassembled WGS sequence"/>
</dbReference>
<dbReference type="PANTHER" id="PTHR11017:SF385">
    <property type="entry name" value="DISEASE RESISTANCE PROTEIN (TIR-NBS-LRR CLASS)-RELATED"/>
    <property type="match status" value="1"/>
</dbReference>
<comment type="caution">
    <text evidence="7">The sequence shown here is derived from an EMBL/GenBank/DDBJ whole genome shotgun (WGS) entry which is preliminary data.</text>
</comment>
<gene>
    <name evidence="7" type="ORF">CKAN_00165900</name>
</gene>
<dbReference type="Pfam" id="PF00931">
    <property type="entry name" value="NB-ARC"/>
    <property type="match status" value="1"/>
</dbReference>
<dbReference type="Gene3D" id="3.40.50.10140">
    <property type="entry name" value="Toll/interleukin-1 receptor homology (TIR) domain"/>
    <property type="match status" value="1"/>
</dbReference>
<dbReference type="InterPro" id="IPR055414">
    <property type="entry name" value="LRR_R13L4/SHOC2-like"/>
</dbReference>
<dbReference type="SUPFAM" id="SSF52540">
    <property type="entry name" value="P-loop containing nucleoside triphosphate hydrolases"/>
    <property type="match status" value="1"/>
</dbReference>
<evidence type="ECO:0000313" key="8">
    <source>
        <dbReference type="Proteomes" id="UP000283530"/>
    </source>
</evidence>
<keyword evidence="8" id="KW-1185">Reference proteome</keyword>
<dbReference type="Gene3D" id="3.80.10.10">
    <property type="entry name" value="Ribonuclease Inhibitor"/>
    <property type="match status" value="5"/>
</dbReference>
<dbReference type="InterPro" id="IPR003591">
    <property type="entry name" value="Leu-rich_rpt_typical-subtyp"/>
</dbReference>
<dbReference type="InterPro" id="IPR003593">
    <property type="entry name" value="AAA+_ATPase"/>
</dbReference>
<dbReference type="InterPro" id="IPR002182">
    <property type="entry name" value="NB-ARC"/>
</dbReference>
<dbReference type="GO" id="GO:0006952">
    <property type="term" value="P:defense response"/>
    <property type="evidence" value="ECO:0007669"/>
    <property type="project" value="UniProtKB-KW"/>
</dbReference>
<feature type="transmembrane region" description="Helical" evidence="5">
    <location>
        <begin position="1406"/>
        <end position="1426"/>
    </location>
</feature>
<accession>A0A3S4N6K6</accession>
<dbReference type="InterPro" id="IPR000157">
    <property type="entry name" value="TIR_dom"/>
</dbReference>
<protein>
    <submittedName>
        <fullName evidence="7">Disease resistance protein TAO1-like protein</fullName>
    </submittedName>
</protein>
<dbReference type="SUPFAM" id="SSF46785">
    <property type="entry name" value="Winged helix' DNA-binding domain"/>
    <property type="match status" value="1"/>
</dbReference>
<organism evidence="7 8">
    <name type="scientific">Cinnamomum micranthum f. kanehirae</name>
    <dbReference type="NCBI Taxonomy" id="337451"/>
    <lineage>
        <taxon>Eukaryota</taxon>
        <taxon>Viridiplantae</taxon>
        <taxon>Streptophyta</taxon>
        <taxon>Embryophyta</taxon>
        <taxon>Tracheophyta</taxon>
        <taxon>Spermatophyta</taxon>
        <taxon>Magnoliopsida</taxon>
        <taxon>Magnoliidae</taxon>
        <taxon>Laurales</taxon>
        <taxon>Lauraceae</taxon>
        <taxon>Cinnamomum</taxon>
    </lineage>
</organism>
<dbReference type="InterPro" id="IPR035897">
    <property type="entry name" value="Toll_tir_struct_dom_sf"/>
</dbReference>
<dbReference type="PANTHER" id="PTHR11017">
    <property type="entry name" value="LEUCINE-RICH REPEAT-CONTAINING PROTEIN"/>
    <property type="match status" value="1"/>
</dbReference>
<dbReference type="InterPro" id="IPR036390">
    <property type="entry name" value="WH_DNA-bd_sf"/>
</dbReference>
<dbReference type="Gene3D" id="1.10.8.430">
    <property type="entry name" value="Helical domain of apoptotic protease-activating factors"/>
    <property type="match status" value="1"/>
</dbReference>
<proteinExistence type="predicted"/>
<dbReference type="GO" id="GO:0007165">
    <property type="term" value="P:signal transduction"/>
    <property type="evidence" value="ECO:0007669"/>
    <property type="project" value="InterPro"/>
</dbReference>
<dbReference type="GO" id="GO:0051707">
    <property type="term" value="P:response to other organism"/>
    <property type="evidence" value="ECO:0007669"/>
    <property type="project" value="UniProtKB-ARBA"/>
</dbReference>
<dbReference type="PROSITE" id="PS50104">
    <property type="entry name" value="TIR"/>
    <property type="match status" value="1"/>
</dbReference>
<dbReference type="SMART" id="SM00369">
    <property type="entry name" value="LRR_TYP"/>
    <property type="match status" value="5"/>
</dbReference>
<evidence type="ECO:0000256" key="5">
    <source>
        <dbReference type="SAM" id="Phobius"/>
    </source>
</evidence>
<dbReference type="Pfam" id="PF01582">
    <property type="entry name" value="TIR"/>
    <property type="match status" value="1"/>
</dbReference>
<dbReference type="InterPro" id="IPR027417">
    <property type="entry name" value="P-loop_NTPase"/>
</dbReference>
<dbReference type="EMBL" id="QPKB01000001">
    <property type="protein sequence ID" value="RWR73383.1"/>
    <property type="molecule type" value="Genomic_DNA"/>
</dbReference>
<name>A0A3S4N6K6_9MAGN</name>
<dbReference type="GO" id="GO:0043531">
    <property type="term" value="F:ADP binding"/>
    <property type="evidence" value="ECO:0007669"/>
    <property type="project" value="InterPro"/>
</dbReference>
<dbReference type="Pfam" id="PF00560">
    <property type="entry name" value="LRR_1"/>
    <property type="match status" value="1"/>
</dbReference>
<keyword evidence="4" id="KW-0520">NAD</keyword>
<evidence type="ECO:0000256" key="2">
    <source>
        <dbReference type="ARBA" id="ARBA00022737"/>
    </source>
</evidence>
<evidence type="ECO:0000256" key="3">
    <source>
        <dbReference type="ARBA" id="ARBA00022821"/>
    </source>
</evidence>